<feature type="domain" description="Flagellar motor switch protein FliG C-terminal" evidence="12">
    <location>
        <begin position="224"/>
        <end position="330"/>
    </location>
</feature>
<evidence type="ECO:0000313" key="15">
    <source>
        <dbReference type="EMBL" id="NNM71184.1"/>
    </source>
</evidence>
<keyword evidence="11" id="KW-0997">Cell inner membrane</keyword>
<dbReference type="PANTHER" id="PTHR30534">
    <property type="entry name" value="FLAGELLAR MOTOR SWITCH PROTEIN FLIG"/>
    <property type="match status" value="1"/>
</dbReference>
<dbReference type="PIRSF" id="PIRSF003161">
    <property type="entry name" value="FliG"/>
    <property type="match status" value="1"/>
</dbReference>
<evidence type="ECO:0000256" key="4">
    <source>
        <dbReference type="ARBA" id="ARBA00021870"/>
    </source>
</evidence>
<dbReference type="PANTHER" id="PTHR30534:SF0">
    <property type="entry name" value="FLAGELLAR MOTOR SWITCH PROTEIN FLIG"/>
    <property type="match status" value="1"/>
</dbReference>
<evidence type="ECO:0000313" key="16">
    <source>
        <dbReference type="Proteomes" id="UP000564885"/>
    </source>
</evidence>
<comment type="function">
    <text evidence="10 11">FliG is one of three proteins (FliG, FliN, FliM) that forms the rotor-mounted switch complex (C ring), located at the base of the basal body. This complex interacts with the CheY and CheZ chemotaxis proteins, in addition to contacting components of the motor that determine the direction of flagellar rotation.</text>
</comment>
<dbReference type="Pfam" id="PF01706">
    <property type="entry name" value="FliG_C"/>
    <property type="match status" value="1"/>
</dbReference>
<dbReference type="InterPro" id="IPR000090">
    <property type="entry name" value="Flg_Motor_Flig"/>
</dbReference>
<dbReference type="Gene3D" id="1.10.220.30">
    <property type="match status" value="3"/>
</dbReference>
<keyword evidence="15" id="KW-0966">Cell projection</keyword>
<dbReference type="GO" id="GO:0003774">
    <property type="term" value="F:cytoskeletal motor activity"/>
    <property type="evidence" value="ECO:0007669"/>
    <property type="project" value="InterPro"/>
</dbReference>
<organism evidence="15 16">
    <name type="scientific">Enterovirga aerilata</name>
    <dbReference type="NCBI Taxonomy" id="2730920"/>
    <lineage>
        <taxon>Bacteria</taxon>
        <taxon>Pseudomonadati</taxon>
        <taxon>Pseudomonadota</taxon>
        <taxon>Alphaproteobacteria</taxon>
        <taxon>Hyphomicrobiales</taxon>
        <taxon>Methylobacteriaceae</taxon>
        <taxon>Enterovirga</taxon>
    </lineage>
</organism>
<dbReference type="InterPro" id="IPR032779">
    <property type="entry name" value="FliG_M"/>
</dbReference>
<keyword evidence="8 11" id="KW-0472">Membrane</keyword>
<dbReference type="GO" id="GO:0071973">
    <property type="term" value="P:bacterial-type flagellum-dependent cell motility"/>
    <property type="evidence" value="ECO:0007669"/>
    <property type="project" value="InterPro"/>
</dbReference>
<dbReference type="Proteomes" id="UP000564885">
    <property type="component" value="Unassembled WGS sequence"/>
</dbReference>
<keyword evidence="9 11" id="KW-0975">Bacterial flagellum</keyword>
<keyword evidence="7 11" id="KW-0283">Flagellar rotation</keyword>
<keyword evidence="15" id="KW-0969">Cilium</keyword>
<dbReference type="AlphaFoldDB" id="A0A849I0T7"/>
<dbReference type="InterPro" id="IPR011002">
    <property type="entry name" value="FliG_a-hlx"/>
</dbReference>
<dbReference type="GO" id="GO:0005886">
    <property type="term" value="C:plasma membrane"/>
    <property type="evidence" value="ECO:0007669"/>
    <property type="project" value="UniProtKB-SubCell"/>
</dbReference>
<evidence type="ECO:0000256" key="7">
    <source>
        <dbReference type="ARBA" id="ARBA00022779"/>
    </source>
</evidence>
<comment type="similarity">
    <text evidence="3 11">Belongs to the FliG family.</text>
</comment>
<feature type="domain" description="Flagellar motor switch protein FliG N-terminal" evidence="14">
    <location>
        <begin position="12"/>
        <end position="114"/>
    </location>
</feature>
<protein>
    <recommendedName>
        <fullName evidence="4 11">Flagellar motor switch protein FliG</fullName>
    </recommendedName>
</protein>
<feature type="domain" description="Flagellar motor switch protein FliG middle" evidence="13">
    <location>
        <begin position="125"/>
        <end position="194"/>
    </location>
</feature>
<dbReference type="RefSeq" id="WP_171216676.1">
    <property type="nucleotide sequence ID" value="NZ_JABEPP010000001.1"/>
</dbReference>
<keyword evidence="6 11" id="KW-0145">Chemotaxis</keyword>
<proteinExistence type="inferred from homology"/>
<evidence type="ECO:0000256" key="1">
    <source>
        <dbReference type="ARBA" id="ARBA00004117"/>
    </source>
</evidence>
<dbReference type="Pfam" id="PF14841">
    <property type="entry name" value="FliG_M"/>
    <property type="match status" value="1"/>
</dbReference>
<dbReference type="EMBL" id="JABEPP010000001">
    <property type="protein sequence ID" value="NNM71184.1"/>
    <property type="molecule type" value="Genomic_DNA"/>
</dbReference>
<evidence type="ECO:0000256" key="9">
    <source>
        <dbReference type="ARBA" id="ARBA00023143"/>
    </source>
</evidence>
<dbReference type="GO" id="GO:0006935">
    <property type="term" value="P:chemotaxis"/>
    <property type="evidence" value="ECO:0007669"/>
    <property type="project" value="UniProtKB-KW"/>
</dbReference>
<name>A0A849I0T7_9HYPH</name>
<dbReference type="Pfam" id="PF14842">
    <property type="entry name" value="FliG_N"/>
    <property type="match status" value="1"/>
</dbReference>
<keyword evidence="5 11" id="KW-1003">Cell membrane</keyword>
<evidence type="ECO:0000259" key="14">
    <source>
        <dbReference type="Pfam" id="PF14842"/>
    </source>
</evidence>
<keyword evidence="15" id="KW-0282">Flagellum</keyword>
<keyword evidence="16" id="KW-1185">Reference proteome</keyword>
<dbReference type="PRINTS" id="PR00954">
    <property type="entry name" value="FLGMOTORFLIG"/>
</dbReference>
<accession>A0A849I0T7</accession>
<dbReference type="SUPFAM" id="SSF48029">
    <property type="entry name" value="FliG"/>
    <property type="match status" value="2"/>
</dbReference>
<comment type="caution">
    <text evidence="15">The sequence shown here is derived from an EMBL/GenBank/DDBJ whole genome shotgun (WGS) entry which is preliminary data.</text>
</comment>
<evidence type="ECO:0000259" key="13">
    <source>
        <dbReference type="Pfam" id="PF14841"/>
    </source>
</evidence>
<evidence type="ECO:0000256" key="5">
    <source>
        <dbReference type="ARBA" id="ARBA00022475"/>
    </source>
</evidence>
<reference evidence="15 16" key="1">
    <citation type="submission" date="2020-04" db="EMBL/GenBank/DDBJ databases">
        <title>Enterovirga sp. isolate from soil.</title>
        <authorList>
            <person name="Chea S."/>
            <person name="Kim D.-U."/>
        </authorList>
    </citation>
    <scope>NUCLEOTIDE SEQUENCE [LARGE SCALE GENOMIC DNA]</scope>
    <source>
        <strain evidence="15 16">DB1703</strain>
    </source>
</reference>
<evidence type="ECO:0000256" key="10">
    <source>
        <dbReference type="ARBA" id="ARBA00025598"/>
    </source>
</evidence>
<sequence>MSSSTEATARDELSGARKAATIMLLLGEERSAPIWQHLDEDEVKKLSLAMAELGTVPRSKIEAIAEEFAQSLSEQDKVVGNYDRTETFLRGVLPKEKADAIMDEIRGQASRNVWHKLSNVDVTLLSAYLKGEHPQTVALILSRLPPDIAARTLSFLDEEFATEVLNRMLTLNNVQREALESVEQVLHAEFLSGLSRKQRRDSHEAIAEVFNNLDRQAEKRLMAALERTNEAAASKIKELMFTFEDLTNLGPAAIQTLLRSVDKTLLARALKGANEKAREAFTSNMSSRAAKLFMDDLEALGPMRMKDVDQAQAAIIQLAKELEAKGEIMIGRNRDDEFV</sequence>
<comment type="subcellular location">
    <subcellularLocation>
        <location evidence="1 11">Bacterial flagellum basal body</location>
    </subcellularLocation>
    <subcellularLocation>
        <location evidence="11">Cell inner membrane</location>
        <topology evidence="11">Peripheral membrane protein</topology>
        <orientation evidence="11">Cytoplasmic side</orientation>
    </subcellularLocation>
    <subcellularLocation>
        <location evidence="2">Cell membrane</location>
        <topology evidence="2">Peripheral membrane protein</topology>
        <orientation evidence="2">Cytoplasmic side</orientation>
    </subcellularLocation>
</comment>
<evidence type="ECO:0000256" key="8">
    <source>
        <dbReference type="ARBA" id="ARBA00023136"/>
    </source>
</evidence>
<evidence type="ECO:0000256" key="2">
    <source>
        <dbReference type="ARBA" id="ARBA00004413"/>
    </source>
</evidence>
<dbReference type="GO" id="GO:0009425">
    <property type="term" value="C:bacterial-type flagellum basal body"/>
    <property type="evidence" value="ECO:0007669"/>
    <property type="project" value="UniProtKB-SubCell"/>
</dbReference>
<dbReference type="InterPro" id="IPR028263">
    <property type="entry name" value="FliG_N"/>
</dbReference>
<evidence type="ECO:0000256" key="3">
    <source>
        <dbReference type="ARBA" id="ARBA00010299"/>
    </source>
</evidence>
<evidence type="ECO:0000256" key="6">
    <source>
        <dbReference type="ARBA" id="ARBA00022500"/>
    </source>
</evidence>
<evidence type="ECO:0000259" key="12">
    <source>
        <dbReference type="Pfam" id="PF01706"/>
    </source>
</evidence>
<gene>
    <name evidence="15" type="primary">fliG</name>
    <name evidence="15" type="ORF">HJG44_02095</name>
</gene>
<dbReference type="NCBIfam" id="TIGR00207">
    <property type="entry name" value="fliG"/>
    <property type="match status" value="1"/>
</dbReference>
<dbReference type="InterPro" id="IPR023087">
    <property type="entry name" value="Flg_Motor_Flig_C"/>
</dbReference>
<evidence type="ECO:0000256" key="11">
    <source>
        <dbReference type="PIRNR" id="PIRNR003161"/>
    </source>
</evidence>